<reference evidence="2 3" key="1">
    <citation type="submission" date="2013-12" db="EMBL/GenBank/DDBJ databases">
        <authorList>
            <person name="Formusa P.A."/>
            <person name="Habash M."/>
            <person name="Lee H."/>
            <person name="Trevors J.T."/>
        </authorList>
    </citation>
    <scope>NUCLEOTIDE SEQUENCE [LARGE SCALE GENOMIC DNA]</scope>
    <source>
        <strain evidence="2 3">PD30</strain>
    </source>
</reference>
<feature type="chain" id="PRO_5001579730" description="Porin" evidence="1">
    <location>
        <begin position="29"/>
        <end position="401"/>
    </location>
</feature>
<evidence type="ECO:0000313" key="3">
    <source>
        <dbReference type="Proteomes" id="UP000026739"/>
    </source>
</evidence>
<sequence length="401" mass="43314">MVALKPSASLVALPFFAACLVLCAPAHGQSVRGSLGAETQIYPDAPLYPDQNRDHVQVSTYATLNASADLGNARFDMELFGRIAPDATKEASGDVRQAFVRVPFGNAEVKAGILTEKWGVLEAWNPVDIINQSDLIEDFQGKVKLGQPGVLMTLPLGDATVSFFGTGIARSRRFGRGEDRFQVLPAAVVDEHFEGGRWSPTGAIRVELPVGPVNVAVSQFLGTAREPVLTAVVGPTGLEGFRASYDRISQTSLEAELVLGDSVFKTEVIHQRTNKGASWGGGVGIETSFSKIASGPGDFTLYAEAYADSRADDAAVTPFQRDVFLGARYTFNDTDDTLLELRNTHDLEWGSDLLELRASRRVLQDAVFTFSLLKAANEARDPALSSLGRDTQIKLQLAQFF</sequence>
<dbReference type="RefSeq" id="WP_033060893.1">
    <property type="nucleotide sequence ID" value="NZ_AZQQ01000100.1"/>
</dbReference>
<comment type="caution">
    <text evidence="2">The sequence shown here is derived from an EMBL/GenBank/DDBJ whole genome shotgun (WGS) entry which is preliminary data.</text>
</comment>
<keyword evidence="1" id="KW-0732">Signal</keyword>
<dbReference type="PROSITE" id="PS51257">
    <property type="entry name" value="PROKAR_LIPOPROTEIN"/>
    <property type="match status" value="1"/>
</dbReference>
<dbReference type="EMBL" id="AZQQ01000100">
    <property type="protein sequence ID" value="KDD66165.1"/>
    <property type="molecule type" value="Genomic_DNA"/>
</dbReference>
<dbReference type="Proteomes" id="UP000026739">
    <property type="component" value="Unassembled WGS sequence"/>
</dbReference>
<protein>
    <recommendedName>
        <fullName evidence="4">Porin</fullName>
    </recommendedName>
</protein>
<gene>
    <name evidence="2" type="ORF">V466_25625</name>
</gene>
<evidence type="ECO:0000256" key="1">
    <source>
        <dbReference type="SAM" id="SignalP"/>
    </source>
</evidence>
<organism evidence="2 3">
    <name type="scientific">Pseudomonas mandelii PD30</name>
    <dbReference type="NCBI Taxonomy" id="1419583"/>
    <lineage>
        <taxon>Bacteria</taxon>
        <taxon>Pseudomonadati</taxon>
        <taxon>Pseudomonadota</taxon>
        <taxon>Gammaproteobacteria</taxon>
        <taxon>Pseudomonadales</taxon>
        <taxon>Pseudomonadaceae</taxon>
        <taxon>Pseudomonas</taxon>
    </lineage>
</organism>
<evidence type="ECO:0008006" key="4">
    <source>
        <dbReference type="Google" id="ProtNLM"/>
    </source>
</evidence>
<feature type="signal peptide" evidence="1">
    <location>
        <begin position="1"/>
        <end position="28"/>
    </location>
</feature>
<accession>A0A059KWH5</accession>
<evidence type="ECO:0000313" key="2">
    <source>
        <dbReference type="EMBL" id="KDD66165.1"/>
    </source>
</evidence>
<name>A0A059KWH5_9PSED</name>
<dbReference type="AlphaFoldDB" id="A0A059KWH5"/>
<dbReference type="eggNOG" id="ENOG502Z89J">
    <property type="taxonomic scope" value="Bacteria"/>
</dbReference>
<proteinExistence type="predicted"/>